<proteinExistence type="predicted"/>
<keyword evidence="1" id="KW-1133">Transmembrane helix</keyword>
<evidence type="ECO:0008006" key="4">
    <source>
        <dbReference type="Google" id="ProtNLM"/>
    </source>
</evidence>
<accession>D9SHS7</accession>
<dbReference type="OrthoDB" id="9795505at2"/>
<dbReference type="STRING" id="395494.Galf_2011"/>
<evidence type="ECO:0000313" key="3">
    <source>
        <dbReference type="Proteomes" id="UP000001235"/>
    </source>
</evidence>
<keyword evidence="1" id="KW-0812">Transmembrane</keyword>
<keyword evidence="3" id="KW-1185">Reference proteome</keyword>
<dbReference type="Proteomes" id="UP000001235">
    <property type="component" value="Chromosome"/>
</dbReference>
<protein>
    <recommendedName>
        <fullName evidence="4">Transmembrane protein</fullName>
    </recommendedName>
</protein>
<evidence type="ECO:0000313" key="2">
    <source>
        <dbReference type="EMBL" id="ADL56017.1"/>
    </source>
</evidence>
<evidence type="ECO:0000256" key="1">
    <source>
        <dbReference type="SAM" id="Phobius"/>
    </source>
</evidence>
<dbReference type="EMBL" id="CP002159">
    <property type="protein sequence ID" value="ADL56017.1"/>
    <property type="molecule type" value="Genomic_DNA"/>
</dbReference>
<gene>
    <name evidence="2" type="ordered locus">Galf_2011</name>
</gene>
<dbReference type="RefSeq" id="WP_013293949.1">
    <property type="nucleotide sequence ID" value="NC_014394.1"/>
</dbReference>
<keyword evidence="1" id="KW-0472">Membrane</keyword>
<dbReference type="KEGG" id="gca:Galf_2011"/>
<dbReference type="HOGENOM" id="CLU_1383214_0_0_4"/>
<reference evidence="2 3" key="1">
    <citation type="submission" date="2010-08" db="EMBL/GenBank/DDBJ databases">
        <title>Complete sequence of Gallionella capsiferriformans ES-2.</title>
        <authorList>
            <consortium name="US DOE Joint Genome Institute"/>
            <person name="Lucas S."/>
            <person name="Copeland A."/>
            <person name="Lapidus A."/>
            <person name="Cheng J.-F."/>
            <person name="Bruce D."/>
            <person name="Goodwin L."/>
            <person name="Pitluck S."/>
            <person name="Chertkov O."/>
            <person name="Davenport K.W."/>
            <person name="Detter J.C."/>
            <person name="Han C."/>
            <person name="Tapia R."/>
            <person name="Land M."/>
            <person name="Hauser L."/>
            <person name="Chang Y.-J."/>
            <person name="Jeffries C."/>
            <person name="Kyrpides N."/>
            <person name="Ivanova N."/>
            <person name="Mikhailova N."/>
            <person name="Shelobolina E.S."/>
            <person name="Picardal F."/>
            <person name="Roden E."/>
            <person name="Emerson D."/>
            <person name="Woyke T."/>
        </authorList>
    </citation>
    <scope>NUCLEOTIDE SEQUENCE [LARGE SCALE GENOMIC DNA]</scope>
    <source>
        <strain evidence="2 3">ES-2</strain>
    </source>
</reference>
<dbReference type="eggNOG" id="ENOG502ZU8H">
    <property type="taxonomic scope" value="Bacteria"/>
</dbReference>
<dbReference type="AlphaFoldDB" id="D9SHS7"/>
<name>D9SHS7_GALCS</name>
<organism evidence="2 3">
    <name type="scientific">Gallionella capsiferriformans (strain ES-2)</name>
    <name type="common">Gallionella ferruginea capsiferriformans (strain ES-2)</name>
    <dbReference type="NCBI Taxonomy" id="395494"/>
    <lineage>
        <taxon>Bacteria</taxon>
        <taxon>Pseudomonadati</taxon>
        <taxon>Pseudomonadota</taxon>
        <taxon>Betaproteobacteria</taxon>
        <taxon>Nitrosomonadales</taxon>
        <taxon>Gallionellaceae</taxon>
        <taxon>Gallionella</taxon>
    </lineage>
</organism>
<feature type="transmembrane region" description="Helical" evidence="1">
    <location>
        <begin position="73"/>
        <end position="96"/>
    </location>
</feature>
<sequence>MNNRINQIIEQIAALEDELQTLAQTQENRLRYQIAGRRVVFEQAIHEAHQRVKQGLFRWFLTVRPQNYLTMPVIYGAAIPLLLFDLSISLYQLLCFPVYRIKRVRRADYIVYDHQHLAYLNAIEKAHCLYCSYGVGMLAYAQEIIARTEQYFCPIKHARKVAAAHGRYAQFLNYGEAENFHEKLEAYRSALAREADGQPSIHSEKE</sequence>